<dbReference type="GO" id="GO:0005737">
    <property type="term" value="C:cytoplasm"/>
    <property type="evidence" value="ECO:0007669"/>
    <property type="project" value="UniProtKB-SubCell"/>
</dbReference>
<dbReference type="InterPro" id="IPR013785">
    <property type="entry name" value="Aldolase_TIM"/>
</dbReference>
<dbReference type="InterPro" id="IPR006062">
    <property type="entry name" value="His_biosynth"/>
</dbReference>
<keyword evidence="6 9" id="KW-0028">Amino-acid biosynthesis</keyword>
<dbReference type="UniPathway" id="UPA00031">
    <property type="reaction ID" value="UER00009"/>
</dbReference>
<evidence type="ECO:0000256" key="6">
    <source>
        <dbReference type="ARBA" id="ARBA00022605"/>
    </source>
</evidence>
<keyword evidence="5 9" id="KW-0963">Cytoplasm</keyword>
<dbReference type="EMBL" id="CP001739">
    <property type="protein sequence ID" value="ACZ09033.1"/>
    <property type="molecule type" value="Genomic_DNA"/>
</dbReference>
<dbReference type="EC" id="5.3.1.16" evidence="9 11"/>
<dbReference type="CDD" id="cd04732">
    <property type="entry name" value="HisA"/>
    <property type="match status" value="1"/>
</dbReference>
<evidence type="ECO:0000256" key="8">
    <source>
        <dbReference type="ARBA" id="ARBA00023235"/>
    </source>
</evidence>
<dbReference type="SUPFAM" id="SSF51366">
    <property type="entry name" value="Ribulose-phoshate binding barrel"/>
    <property type="match status" value="1"/>
</dbReference>
<dbReference type="HAMAP" id="MF_01014">
    <property type="entry name" value="HisA"/>
    <property type="match status" value="1"/>
</dbReference>
<evidence type="ECO:0000256" key="10">
    <source>
        <dbReference type="RuleBase" id="RU003657"/>
    </source>
</evidence>
<comment type="catalytic activity">
    <reaction evidence="1 9 11">
        <text>1-(5-phospho-beta-D-ribosyl)-5-[(5-phospho-beta-D-ribosylamino)methylideneamino]imidazole-4-carboxamide = 5-[(5-phospho-1-deoxy-D-ribulos-1-ylimino)methylamino]-1-(5-phospho-beta-D-ribosyl)imidazole-4-carboxamide</text>
        <dbReference type="Rhea" id="RHEA:15469"/>
        <dbReference type="ChEBI" id="CHEBI:58435"/>
        <dbReference type="ChEBI" id="CHEBI:58525"/>
        <dbReference type="EC" id="5.3.1.16"/>
    </reaction>
</comment>
<dbReference type="Pfam" id="PF00977">
    <property type="entry name" value="His_biosynth"/>
    <property type="match status" value="1"/>
</dbReference>
<keyword evidence="13" id="KW-1185">Reference proteome</keyword>
<dbReference type="Proteomes" id="UP000000845">
    <property type="component" value="Chromosome"/>
</dbReference>
<evidence type="ECO:0000256" key="2">
    <source>
        <dbReference type="ARBA" id="ARBA00004496"/>
    </source>
</evidence>
<reference evidence="12 13" key="2">
    <citation type="journal article" date="2010" name="Stand. Genomic Sci.">
        <title>Complete genome sequence of Sebaldella termitidis type strain (NCTC 11300).</title>
        <authorList>
            <person name="Harmon-Smith M."/>
            <person name="Celia L."/>
            <person name="Chertkov O."/>
            <person name="Lapidus A."/>
            <person name="Copeland A."/>
            <person name="Glavina Del Rio T."/>
            <person name="Nolan M."/>
            <person name="Lucas S."/>
            <person name="Tice H."/>
            <person name="Cheng J.F."/>
            <person name="Han C."/>
            <person name="Detter J.C."/>
            <person name="Bruce D."/>
            <person name="Goodwin L."/>
            <person name="Pitluck S."/>
            <person name="Pati A."/>
            <person name="Liolios K."/>
            <person name="Ivanova N."/>
            <person name="Mavromatis K."/>
            <person name="Mikhailova N."/>
            <person name="Chen A."/>
            <person name="Palaniappan K."/>
            <person name="Land M."/>
            <person name="Hauser L."/>
            <person name="Chang Y.J."/>
            <person name="Jeffries C.D."/>
            <person name="Brettin T."/>
            <person name="Goker M."/>
            <person name="Beck B."/>
            <person name="Bristow J."/>
            <person name="Eisen J.A."/>
            <person name="Markowitz V."/>
            <person name="Hugenholtz P."/>
            <person name="Kyrpides N.C."/>
            <person name="Klenk H.P."/>
            <person name="Chen F."/>
        </authorList>
    </citation>
    <scope>NUCLEOTIDE SEQUENCE [LARGE SCALE GENOMIC DNA]</scope>
    <source>
        <strain evidence="13">ATCC 33386 / NCTC 11300</strain>
    </source>
</reference>
<dbReference type="InterPro" id="IPR011060">
    <property type="entry name" value="RibuloseP-bd_barrel"/>
</dbReference>
<dbReference type="PANTHER" id="PTHR43090:SF2">
    <property type="entry name" value="1-(5-PHOSPHORIBOSYL)-5-[(5-PHOSPHORIBOSYLAMINO)METHYLIDENEAMINO] IMIDAZOLE-4-CARBOXAMIDE ISOMERASE"/>
    <property type="match status" value="1"/>
</dbReference>
<dbReference type="InterPro" id="IPR044524">
    <property type="entry name" value="Isoase_HisA-like"/>
</dbReference>
<name>D1AKB7_SEBTE</name>
<dbReference type="FunFam" id="3.20.20.70:FF:000009">
    <property type="entry name" value="1-(5-phosphoribosyl)-5-[(5-phosphoribosylamino)methylideneamino] imidazole-4-carboxamide isomerase"/>
    <property type="match status" value="1"/>
</dbReference>
<proteinExistence type="inferred from homology"/>
<evidence type="ECO:0000256" key="4">
    <source>
        <dbReference type="ARBA" id="ARBA00009667"/>
    </source>
</evidence>
<evidence type="ECO:0000256" key="7">
    <source>
        <dbReference type="ARBA" id="ARBA00023102"/>
    </source>
</evidence>
<dbReference type="InterPro" id="IPR006063">
    <property type="entry name" value="HisA_bact_arch"/>
</dbReference>
<dbReference type="GO" id="GO:0003949">
    <property type="term" value="F:1-(5-phosphoribosyl)-5-[(5-phosphoribosylamino)methylideneamino]imidazole-4-carboxamide isomerase activity"/>
    <property type="evidence" value="ECO:0007669"/>
    <property type="project" value="UniProtKB-UniRule"/>
</dbReference>
<dbReference type="AlphaFoldDB" id="D1AKB7"/>
<evidence type="ECO:0000256" key="9">
    <source>
        <dbReference type="HAMAP-Rule" id="MF_01014"/>
    </source>
</evidence>
<sequence length="237" mass="26609">MIIFPAIDLKNGEAVRLTQGDYNQVKVYFKNPAEVLEFFKKNNSQYLHIVDLDGASSGKTENFETIKMLVENSDLFIQVGGGIRNEERIKKYLELGVNRVILGTAAIENPEFLVEMVHKYKDKVAVSVDAHDQKVAVNGWKEVKSIDSFEFCKTLSDIGVDNIIYTDISKDGKMSGTNIEIYRRLSKVIKSKITASGGITYKDEIIELKSLNIYGAIVGKAIYENTLNLEEIIKTAE</sequence>
<dbReference type="HOGENOM" id="CLU_048577_1_2_0"/>
<organism evidence="12 13">
    <name type="scientific">Sebaldella termitidis (strain ATCC 33386 / NCTC 11300)</name>
    <dbReference type="NCBI Taxonomy" id="526218"/>
    <lineage>
        <taxon>Bacteria</taxon>
        <taxon>Fusobacteriati</taxon>
        <taxon>Fusobacteriota</taxon>
        <taxon>Fusobacteriia</taxon>
        <taxon>Fusobacteriales</taxon>
        <taxon>Leptotrichiaceae</taxon>
        <taxon>Sebaldella</taxon>
    </lineage>
</organism>
<feature type="active site" description="Proton acceptor" evidence="9">
    <location>
        <position position="8"/>
    </location>
</feature>
<evidence type="ECO:0000313" key="13">
    <source>
        <dbReference type="Proteomes" id="UP000000845"/>
    </source>
</evidence>
<reference evidence="13" key="1">
    <citation type="submission" date="2009-09" db="EMBL/GenBank/DDBJ databases">
        <title>The complete chromosome of Sebaldella termitidis ATCC 33386.</title>
        <authorList>
            <consortium name="US DOE Joint Genome Institute (JGI-PGF)"/>
            <person name="Lucas S."/>
            <person name="Copeland A."/>
            <person name="Lapidus A."/>
            <person name="Glavina del Rio T."/>
            <person name="Dalin E."/>
            <person name="Tice H."/>
            <person name="Bruce D."/>
            <person name="Goodwin L."/>
            <person name="Pitluck S."/>
            <person name="Kyrpides N."/>
            <person name="Mavromatis K."/>
            <person name="Ivanova N."/>
            <person name="Mikhailova N."/>
            <person name="Sims D."/>
            <person name="Meincke L."/>
            <person name="Brettin T."/>
            <person name="Detter J.C."/>
            <person name="Han C."/>
            <person name="Larimer F."/>
            <person name="Land M."/>
            <person name="Hauser L."/>
            <person name="Markowitz V."/>
            <person name="Cheng J.F."/>
            <person name="Hugenholtz P."/>
            <person name="Woyke T."/>
            <person name="Wu D."/>
            <person name="Eisen J.A."/>
        </authorList>
    </citation>
    <scope>NUCLEOTIDE SEQUENCE [LARGE SCALE GENOMIC DNA]</scope>
    <source>
        <strain evidence="13">ATCC 33386 / NCTC 11300</strain>
    </source>
</reference>
<keyword evidence="8 9" id="KW-0413">Isomerase</keyword>
<dbReference type="RefSeq" id="WP_012861627.1">
    <property type="nucleotide sequence ID" value="NC_013517.1"/>
</dbReference>
<dbReference type="STRING" id="526218.Sterm_2179"/>
<dbReference type="eggNOG" id="COG0106">
    <property type="taxonomic scope" value="Bacteria"/>
</dbReference>
<evidence type="ECO:0000256" key="3">
    <source>
        <dbReference type="ARBA" id="ARBA00005133"/>
    </source>
</evidence>
<dbReference type="GO" id="GO:0000162">
    <property type="term" value="P:L-tryptophan biosynthetic process"/>
    <property type="evidence" value="ECO:0007669"/>
    <property type="project" value="TreeGrafter"/>
</dbReference>
<evidence type="ECO:0000256" key="11">
    <source>
        <dbReference type="RuleBase" id="RU003658"/>
    </source>
</evidence>
<keyword evidence="7 9" id="KW-0368">Histidine biosynthesis</keyword>
<comment type="similarity">
    <text evidence="4 9 10">Belongs to the HisA/HisF family.</text>
</comment>
<comment type="subcellular location">
    <subcellularLocation>
        <location evidence="2 9 11">Cytoplasm</location>
    </subcellularLocation>
</comment>
<dbReference type="NCBIfam" id="TIGR00007">
    <property type="entry name" value="1-(5-phosphoribosyl)-5-[(5-phosphoribosylamino)methylideneamino]imidazole-4-carboxamide isomerase"/>
    <property type="match status" value="1"/>
</dbReference>
<protein>
    <recommendedName>
        <fullName evidence="9 11">1-(5-phosphoribosyl)-5-[(5-phosphoribosylamino)methylideneamino] imidazole-4-carboxamide isomerase</fullName>
        <ecNumber evidence="9 11">5.3.1.16</ecNumber>
    </recommendedName>
    <alternativeName>
        <fullName evidence="9">Phosphoribosylformimino-5-aminoimidazole carboxamide ribotide isomerase</fullName>
    </alternativeName>
</protein>
<dbReference type="GO" id="GO:0000105">
    <property type="term" value="P:L-histidine biosynthetic process"/>
    <property type="evidence" value="ECO:0007669"/>
    <property type="project" value="UniProtKB-UniRule"/>
</dbReference>
<gene>
    <name evidence="9" type="primary">hisA</name>
    <name evidence="12" type="ordered locus">Sterm_2179</name>
</gene>
<evidence type="ECO:0000313" key="12">
    <source>
        <dbReference type="EMBL" id="ACZ09033.1"/>
    </source>
</evidence>
<dbReference type="PANTHER" id="PTHR43090">
    <property type="entry name" value="1-(5-PHOSPHORIBOSYL)-5-[(5-PHOSPHORIBOSYLAMINO)METHYLIDENEAMINO] IMIDAZOLE-4-CARBOXAMIDE ISOMERASE"/>
    <property type="match status" value="1"/>
</dbReference>
<dbReference type="InterPro" id="IPR023016">
    <property type="entry name" value="HisA/PriA"/>
</dbReference>
<comment type="pathway">
    <text evidence="3 9 11">Amino-acid biosynthesis; L-histidine biosynthesis; L-histidine from 5-phospho-alpha-D-ribose 1-diphosphate: step 4/9.</text>
</comment>
<feature type="active site" description="Proton donor" evidence="9">
    <location>
        <position position="129"/>
    </location>
</feature>
<evidence type="ECO:0000256" key="1">
    <source>
        <dbReference type="ARBA" id="ARBA00000901"/>
    </source>
</evidence>
<dbReference type="Gene3D" id="3.20.20.70">
    <property type="entry name" value="Aldolase class I"/>
    <property type="match status" value="1"/>
</dbReference>
<evidence type="ECO:0000256" key="5">
    <source>
        <dbReference type="ARBA" id="ARBA00022490"/>
    </source>
</evidence>
<dbReference type="KEGG" id="str:Sterm_2179"/>
<accession>D1AKB7</accession>